<keyword evidence="1" id="KW-0175">Coiled coil</keyword>
<sequence length="791" mass="89809">MEEFLAFFKPIRDITIFTALYKRVKSGEWTYDRKKEEKNFVDTLNRVLDVIIDDNERLEKLRSFGTGDVLIQRVEEAFEYVRASLELKALNVEEQWIVNASKNFKTLKNEVHKKMMWEEVEDQLNKIIVEDLSYDHPLCSGILDISSAPFTKISPNARKCFNAVSDKVSIPENKTLKIICENFVRKEKEFFLENDPIFSGNARFGEFLDDPEKLQIITNQMLASLSWIWRSSKWKSARRPDYMVVAEIKNKSIEIGYLETGRPNSSLNKQLRDHNKLNRLAKDSIDETWLAKNDRFFRGTAIKKMLTIFTINVVGSALEIQSVHREGSIYRSCLLNRVKLPLYLPSIKPKDIYGLIHALLSFRTAIACTLRNLLYNTDDSSEMMPMDMSISDMSVSPQTSTPIADSPSQPSTPTIEHESRFIKLEQNDKDTASENAELKARVAKLEQKQSQTDEKNNFIVKSDDDAKGIDQSSVNTISTKMKNSNDTNISDNISNSDNASNFEICQESENQYLTSPILIEPKSSEDMETEDSTYKEKDTKSSLSVKGGQGLIQELFTPEPSLQESNIIQNHTIEISKTGGPGKSNIDEASQHLAQLCDKAFDTEDGANRANQEEILCWSIYGKDFRAQFNEIIKNSGGKIGEKKARSLLYDFITKQLSIIHRGPRKISSEIETGNITTLSIPLSHTSSSVTTSSNSIDDISKKVVSLPETEVSISTESHVSNSLPPYENKTRLPISILPEDPKEKQKHVIKMVLKRFTNLSFKHSSKYTDHFNCTETCPVCNEEHKDDNVS</sequence>
<name>A0ABN7W870_GIGMA</name>
<comment type="caution">
    <text evidence="3">The sequence shown here is derived from an EMBL/GenBank/DDBJ whole genome shotgun (WGS) entry which is preliminary data.</text>
</comment>
<protein>
    <submittedName>
        <fullName evidence="3">28515_t:CDS:1</fullName>
    </submittedName>
</protein>
<keyword evidence="4" id="KW-1185">Reference proteome</keyword>
<feature type="region of interest" description="Disordered" evidence="2">
    <location>
        <begin position="521"/>
        <end position="542"/>
    </location>
</feature>
<feature type="non-terminal residue" evidence="3">
    <location>
        <position position="791"/>
    </location>
</feature>
<evidence type="ECO:0000256" key="2">
    <source>
        <dbReference type="SAM" id="MobiDB-lite"/>
    </source>
</evidence>
<gene>
    <name evidence="3" type="ORF">GMARGA_LOCUS27688</name>
</gene>
<organism evidence="3 4">
    <name type="scientific">Gigaspora margarita</name>
    <dbReference type="NCBI Taxonomy" id="4874"/>
    <lineage>
        <taxon>Eukaryota</taxon>
        <taxon>Fungi</taxon>
        <taxon>Fungi incertae sedis</taxon>
        <taxon>Mucoromycota</taxon>
        <taxon>Glomeromycotina</taxon>
        <taxon>Glomeromycetes</taxon>
        <taxon>Diversisporales</taxon>
        <taxon>Gigasporaceae</taxon>
        <taxon>Gigaspora</taxon>
    </lineage>
</organism>
<accession>A0ABN7W870</accession>
<evidence type="ECO:0000256" key="1">
    <source>
        <dbReference type="SAM" id="Coils"/>
    </source>
</evidence>
<evidence type="ECO:0000313" key="3">
    <source>
        <dbReference type="EMBL" id="CAG8820889.1"/>
    </source>
</evidence>
<proteinExistence type="predicted"/>
<dbReference type="Proteomes" id="UP000789901">
    <property type="component" value="Unassembled WGS sequence"/>
</dbReference>
<feature type="compositionally biased region" description="Polar residues" evidence="2">
    <location>
        <begin position="397"/>
        <end position="414"/>
    </location>
</feature>
<feature type="region of interest" description="Disordered" evidence="2">
    <location>
        <begin position="393"/>
        <end position="417"/>
    </location>
</feature>
<feature type="coiled-coil region" evidence="1">
    <location>
        <begin position="428"/>
        <end position="455"/>
    </location>
</feature>
<dbReference type="EMBL" id="CAJVQB010034236">
    <property type="protein sequence ID" value="CAG8820889.1"/>
    <property type="molecule type" value="Genomic_DNA"/>
</dbReference>
<evidence type="ECO:0000313" key="4">
    <source>
        <dbReference type="Proteomes" id="UP000789901"/>
    </source>
</evidence>
<reference evidence="3 4" key="1">
    <citation type="submission" date="2021-06" db="EMBL/GenBank/DDBJ databases">
        <authorList>
            <person name="Kallberg Y."/>
            <person name="Tangrot J."/>
            <person name="Rosling A."/>
        </authorList>
    </citation>
    <scope>NUCLEOTIDE SEQUENCE [LARGE SCALE GENOMIC DNA]</scope>
    <source>
        <strain evidence="3 4">120-4 pot B 10/14</strain>
    </source>
</reference>